<keyword evidence="2" id="KW-1185">Reference proteome</keyword>
<dbReference type="EMBL" id="CAJVCH010022521">
    <property type="protein sequence ID" value="CAG7692907.1"/>
    <property type="molecule type" value="Genomic_DNA"/>
</dbReference>
<name>A0A8J2NIT0_9HEXA</name>
<feature type="non-terminal residue" evidence="1">
    <location>
        <position position="1"/>
    </location>
</feature>
<protein>
    <submittedName>
        <fullName evidence="1">Uncharacterized protein</fullName>
    </submittedName>
</protein>
<proteinExistence type="predicted"/>
<gene>
    <name evidence="1" type="ORF">AFUS01_LOCUS3724</name>
</gene>
<evidence type="ECO:0000313" key="2">
    <source>
        <dbReference type="Proteomes" id="UP000708208"/>
    </source>
</evidence>
<evidence type="ECO:0000313" key="1">
    <source>
        <dbReference type="EMBL" id="CAG7692907.1"/>
    </source>
</evidence>
<sequence>ITYLTLHE</sequence>
<reference evidence="1" key="1">
    <citation type="submission" date="2021-06" db="EMBL/GenBank/DDBJ databases">
        <authorList>
            <person name="Hodson N. C."/>
            <person name="Mongue J. A."/>
            <person name="Jaron S. K."/>
        </authorList>
    </citation>
    <scope>NUCLEOTIDE SEQUENCE</scope>
</reference>
<organism evidence="1 2">
    <name type="scientific">Allacma fusca</name>
    <dbReference type="NCBI Taxonomy" id="39272"/>
    <lineage>
        <taxon>Eukaryota</taxon>
        <taxon>Metazoa</taxon>
        <taxon>Ecdysozoa</taxon>
        <taxon>Arthropoda</taxon>
        <taxon>Hexapoda</taxon>
        <taxon>Collembola</taxon>
        <taxon>Symphypleona</taxon>
        <taxon>Sminthuridae</taxon>
        <taxon>Allacma</taxon>
    </lineage>
</organism>
<dbReference type="Proteomes" id="UP000708208">
    <property type="component" value="Unassembled WGS sequence"/>
</dbReference>
<comment type="caution">
    <text evidence="1">The sequence shown here is derived from an EMBL/GenBank/DDBJ whole genome shotgun (WGS) entry which is preliminary data.</text>
</comment>
<accession>A0A8J2NIT0</accession>